<dbReference type="PANTHER" id="PTHR24348">
    <property type="entry name" value="SERINE/THREONINE-PROTEIN KINASE UNC-51-RELATED"/>
    <property type="match status" value="1"/>
</dbReference>
<proteinExistence type="predicted"/>
<dbReference type="AlphaFoldDB" id="A0AAN6Y335"/>
<evidence type="ECO:0000256" key="1">
    <source>
        <dbReference type="ARBA" id="ARBA00004623"/>
    </source>
</evidence>
<evidence type="ECO:0000313" key="5">
    <source>
        <dbReference type="Proteomes" id="UP001301769"/>
    </source>
</evidence>
<comment type="subcellular location">
    <subcellularLocation>
        <location evidence="1">Preautophagosomal structure membrane</location>
        <topology evidence="1">Peripheral membrane protein</topology>
    </subcellularLocation>
</comment>
<comment type="caution">
    <text evidence="4">The sequence shown here is derived from an EMBL/GenBank/DDBJ whole genome shotgun (WGS) entry which is preliminary data.</text>
</comment>
<evidence type="ECO:0000259" key="3">
    <source>
        <dbReference type="PROSITE" id="PS50011"/>
    </source>
</evidence>
<keyword evidence="4" id="KW-0418">Kinase</keyword>
<reference evidence="4" key="2">
    <citation type="submission" date="2023-05" db="EMBL/GenBank/DDBJ databases">
        <authorList>
            <consortium name="Lawrence Berkeley National Laboratory"/>
            <person name="Steindorff A."/>
            <person name="Hensen N."/>
            <person name="Bonometti L."/>
            <person name="Westerberg I."/>
            <person name="Brannstrom I.O."/>
            <person name="Guillou S."/>
            <person name="Cros-Aarteil S."/>
            <person name="Calhoun S."/>
            <person name="Haridas S."/>
            <person name="Kuo A."/>
            <person name="Mondo S."/>
            <person name="Pangilinan J."/>
            <person name="Riley R."/>
            <person name="Labutti K."/>
            <person name="Andreopoulos B."/>
            <person name="Lipzen A."/>
            <person name="Chen C."/>
            <person name="Yanf M."/>
            <person name="Daum C."/>
            <person name="Ng V."/>
            <person name="Clum A."/>
            <person name="Ohm R."/>
            <person name="Martin F."/>
            <person name="Silar P."/>
            <person name="Natvig D."/>
            <person name="Lalanne C."/>
            <person name="Gautier V."/>
            <person name="Ament-Velasquez S.L."/>
            <person name="Kruys A."/>
            <person name="Hutchinson M.I."/>
            <person name="Powell A.J."/>
            <person name="Barry K."/>
            <person name="Miller A.N."/>
            <person name="Grigoriev I.V."/>
            <person name="Debuchy R."/>
            <person name="Gladieux P."/>
            <person name="Thoren M.H."/>
            <person name="Johannesson H."/>
        </authorList>
    </citation>
    <scope>NUCLEOTIDE SEQUENCE</scope>
    <source>
        <strain evidence="4">PSN293</strain>
    </source>
</reference>
<keyword evidence="5" id="KW-1185">Reference proteome</keyword>
<feature type="domain" description="Protein kinase" evidence="3">
    <location>
        <begin position="47"/>
        <end position="293"/>
    </location>
</feature>
<dbReference type="Gene3D" id="1.10.510.10">
    <property type="entry name" value="Transferase(Phosphotransferase) domain 1"/>
    <property type="match status" value="2"/>
</dbReference>
<organism evidence="4 5">
    <name type="scientific">Rhypophila decipiens</name>
    <dbReference type="NCBI Taxonomy" id="261697"/>
    <lineage>
        <taxon>Eukaryota</taxon>
        <taxon>Fungi</taxon>
        <taxon>Dikarya</taxon>
        <taxon>Ascomycota</taxon>
        <taxon>Pezizomycotina</taxon>
        <taxon>Sordariomycetes</taxon>
        <taxon>Sordariomycetidae</taxon>
        <taxon>Sordariales</taxon>
        <taxon>Naviculisporaceae</taxon>
        <taxon>Rhypophila</taxon>
    </lineage>
</organism>
<gene>
    <name evidence="4" type="ORF">QBC37DRAFT_442184</name>
</gene>
<dbReference type="SUPFAM" id="SSF56112">
    <property type="entry name" value="Protein kinase-like (PK-like)"/>
    <property type="match status" value="1"/>
</dbReference>
<dbReference type="GO" id="GO:0004674">
    <property type="term" value="F:protein serine/threonine kinase activity"/>
    <property type="evidence" value="ECO:0007669"/>
    <property type="project" value="InterPro"/>
</dbReference>
<dbReference type="GO" id="GO:0005524">
    <property type="term" value="F:ATP binding"/>
    <property type="evidence" value="ECO:0007669"/>
    <property type="project" value="InterPro"/>
</dbReference>
<dbReference type="Proteomes" id="UP001301769">
    <property type="component" value="Unassembled WGS sequence"/>
</dbReference>
<reference evidence="4" key="1">
    <citation type="journal article" date="2023" name="Mol. Phylogenet. Evol.">
        <title>Genome-scale phylogeny and comparative genomics of the fungal order Sordariales.</title>
        <authorList>
            <person name="Hensen N."/>
            <person name="Bonometti L."/>
            <person name="Westerberg I."/>
            <person name="Brannstrom I.O."/>
            <person name="Guillou S."/>
            <person name="Cros-Aarteil S."/>
            <person name="Calhoun S."/>
            <person name="Haridas S."/>
            <person name="Kuo A."/>
            <person name="Mondo S."/>
            <person name="Pangilinan J."/>
            <person name="Riley R."/>
            <person name="LaButti K."/>
            <person name="Andreopoulos B."/>
            <person name="Lipzen A."/>
            <person name="Chen C."/>
            <person name="Yan M."/>
            <person name="Daum C."/>
            <person name="Ng V."/>
            <person name="Clum A."/>
            <person name="Steindorff A."/>
            <person name="Ohm R.A."/>
            <person name="Martin F."/>
            <person name="Silar P."/>
            <person name="Natvig D.O."/>
            <person name="Lalanne C."/>
            <person name="Gautier V."/>
            <person name="Ament-Velasquez S.L."/>
            <person name="Kruys A."/>
            <person name="Hutchinson M.I."/>
            <person name="Powell A.J."/>
            <person name="Barry K."/>
            <person name="Miller A.N."/>
            <person name="Grigoriev I.V."/>
            <person name="Debuchy R."/>
            <person name="Gladieux P."/>
            <person name="Hiltunen Thoren M."/>
            <person name="Johannesson H."/>
        </authorList>
    </citation>
    <scope>NUCLEOTIDE SEQUENCE</scope>
    <source>
        <strain evidence="4">PSN293</strain>
    </source>
</reference>
<evidence type="ECO:0000256" key="2">
    <source>
        <dbReference type="ARBA" id="ARBA00030237"/>
    </source>
</evidence>
<name>A0AAN6Y335_9PEZI</name>
<dbReference type="GO" id="GO:0034045">
    <property type="term" value="C:phagophore assembly site membrane"/>
    <property type="evidence" value="ECO:0007669"/>
    <property type="project" value="UniProtKB-SubCell"/>
</dbReference>
<protein>
    <recommendedName>
        <fullName evidence="2">Autophagy-related protein 1</fullName>
    </recommendedName>
</protein>
<accession>A0AAN6Y335</accession>
<dbReference type="PANTHER" id="PTHR24348:SF70">
    <property type="entry name" value="PROTEIN KINASE DOMAIN CONTAINING PROTEIN"/>
    <property type="match status" value="1"/>
</dbReference>
<evidence type="ECO:0000313" key="4">
    <source>
        <dbReference type="EMBL" id="KAK4211316.1"/>
    </source>
</evidence>
<dbReference type="InterPro" id="IPR011009">
    <property type="entry name" value="Kinase-like_dom_sf"/>
</dbReference>
<dbReference type="EMBL" id="MU858152">
    <property type="protein sequence ID" value="KAK4211316.1"/>
    <property type="molecule type" value="Genomic_DNA"/>
</dbReference>
<sequence>MAPSRLTSDLVRGSKIETEVLETSTKHVFYTPGSSAKERQVRKEEKWVRDAYLGQGAFGTVHRERCEEGERKDTVRAVKEIKKRVMAGEELDYNRELEAIVKFSNPRYSHCFVRSDGWFETPNSVFITMEYLELGDLQSHLAHPLHEFDARDITAQIIEGLHIMHENDFIADFGISKRRLDDVTSLRTLQRGTFGFAAPEIFGLGSGANLGSYTSAVDMWSLGAVVHKILTGNPPFQGLSEVFKYISGQASFPMTDLQKRGVSENGQDFVSKLMAESPKDRLTAAGAAQHPWMTMHLDAPEDL</sequence>
<dbReference type="GO" id="GO:0010506">
    <property type="term" value="P:regulation of autophagy"/>
    <property type="evidence" value="ECO:0007669"/>
    <property type="project" value="InterPro"/>
</dbReference>
<dbReference type="Pfam" id="PF00069">
    <property type="entry name" value="Pkinase"/>
    <property type="match status" value="2"/>
</dbReference>
<dbReference type="InterPro" id="IPR000719">
    <property type="entry name" value="Prot_kinase_dom"/>
</dbReference>
<dbReference type="InterPro" id="IPR045269">
    <property type="entry name" value="Atg1-like"/>
</dbReference>
<keyword evidence="4" id="KW-0808">Transferase</keyword>
<dbReference type="PROSITE" id="PS50011">
    <property type="entry name" value="PROTEIN_KINASE_DOM"/>
    <property type="match status" value="1"/>
</dbReference>